<organism evidence="1">
    <name type="scientific">marine sediment metagenome</name>
    <dbReference type="NCBI Taxonomy" id="412755"/>
    <lineage>
        <taxon>unclassified sequences</taxon>
        <taxon>metagenomes</taxon>
        <taxon>ecological metagenomes</taxon>
    </lineage>
</organism>
<gene>
    <name evidence="1" type="ORF">S03H2_42694</name>
</gene>
<proteinExistence type="predicted"/>
<accession>X1IEL2</accession>
<protein>
    <recommendedName>
        <fullName evidence="2">NfeD-like C-terminal domain-containing protein</fullName>
    </recommendedName>
</protein>
<evidence type="ECO:0000313" key="1">
    <source>
        <dbReference type="EMBL" id="GAH64529.1"/>
    </source>
</evidence>
<comment type="caution">
    <text evidence="1">The sequence shown here is derived from an EMBL/GenBank/DDBJ whole genome shotgun (WGS) entry which is preliminary data.</text>
</comment>
<dbReference type="AlphaFoldDB" id="X1IEL2"/>
<sequence>DGKKIKKGQEVKIISLKGLTLLVKISNKKNN</sequence>
<evidence type="ECO:0008006" key="2">
    <source>
        <dbReference type="Google" id="ProtNLM"/>
    </source>
</evidence>
<dbReference type="EMBL" id="BARU01026593">
    <property type="protein sequence ID" value="GAH64529.1"/>
    <property type="molecule type" value="Genomic_DNA"/>
</dbReference>
<name>X1IEL2_9ZZZZ</name>
<dbReference type="Gene3D" id="2.40.50.140">
    <property type="entry name" value="Nucleic acid-binding proteins"/>
    <property type="match status" value="1"/>
</dbReference>
<reference evidence="1" key="1">
    <citation type="journal article" date="2014" name="Front. Microbiol.">
        <title>High frequency of phylogenetically diverse reductive dehalogenase-homologous genes in deep subseafloor sedimentary metagenomes.</title>
        <authorList>
            <person name="Kawai M."/>
            <person name="Futagami T."/>
            <person name="Toyoda A."/>
            <person name="Takaki Y."/>
            <person name="Nishi S."/>
            <person name="Hori S."/>
            <person name="Arai W."/>
            <person name="Tsubouchi T."/>
            <person name="Morono Y."/>
            <person name="Uchiyama I."/>
            <person name="Ito T."/>
            <person name="Fujiyama A."/>
            <person name="Inagaki F."/>
            <person name="Takami H."/>
        </authorList>
    </citation>
    <scope>NUCLEOTIDE SEQUENCE</scope>
    <source>
        <strain evidence="1">Expedition CK06-06</strain>
    </source>
</reference>
<dbReference type="InterPro" id="IPR012340">
    <property type="entry name" value="NA-bd_OB-fold"/>
</dbReference>
<feature type="non-terminal residue" evidence="1">
    <location>
        <position position="1"/>
    </location>
</feature>